<dbReference type="AlphaFoldDB" id="A0A0C1IRG9"/>
<gene>
    <name evidence="1" type="ORF">OI18_20075</name>
</gene>
<organism evidence="1 2">
    <name type="scientific">Flavihumibacter solisilvae</name>
    <dbReference type="NCBI Taxonomy" id="1349421"/>
    <lineage>
        <taxon>Bacteria</taxon>
        <taxon>Pseudomonadati</taxon>
        <taxon>Bacteroidota</taxon>
        <taxon>Chitinophagia</taxon>
        <taxon>Chitinophagales</taxon>
        <taxon>Chitinophagaceae</taxon>
        <taxon>Flavihumibacter</taxon>
    </lineage>
</organism>
<accession>A0A0C1IRG9</accession>
<keyword evidence="2" id="KW-1185">Reference proteome</keyword>
<dbReference type="OrthoDB" id="7593840at2"/>
<dbReference type="InterPro" id="IPR011250">
    <property type="entry name" value="OMP/PagP_B-barrel"/>
</dbReference>
<comment type="caution">
    <text evidence="1">The sequence shown here is derived from an EMBL/GenBank/DDBJ whole genome shotgun (WGS) entry which is preliminary data.</text>
</comment>
<reference evidence="1 2" key="1">
    <citation type="submission" date="2014-11" db="EMBL/GenBank/DDBJ databases">
        <title>Genome sequence of Flavihumibacter solisilvae 3-3.</title>
        <authorList>
            <person name="Zhou G."/>
            <person name="Li M."/>
            <person name="Wang G."/>
        </authorList>
    </citation>
    <scope>NUCLEOTIDE SEQUENCE [LARGE SCALE GENOMIC DNA]</scope>
    <source>
        <strain evidence="1 2">3-3</strain>
    </source>
</reference>
<dbReference type="EMBL" id="JSVC01000024">
    <property type="protein sequence ID" value="KIC93044.1"/>
    <property type="molecule type" value="Genomic_DNA"/>
</dbReference>
<protein>
    <submittedName>
        <fullName evidence="1">Uncharacterized protein</fullName>
    </submittedName>
</protein>
<dbReference type="Proteomes" id="UP000031408">
    <property type="component" value="Unassembled WGS sequence"/>
</dbReference>
<dbReference type="SUPFAM" id="SSF56925">
    <property type="entry name" value="OMPA-like"/>
    <property type="match status" value="1"/>
</dbReference>
<sequence>MKRKIYLLIISVAYCMTVSSQYTTDKVVSQKHQDLKDSLKGSEYPYILPIWGQKAVKEGFNLPLSAGLSAQYIWQESDIVIDNLKVGFNNGELYNMDDLVRFNNAKSTSYGVNIRPDVWVLPFLNVYGIFAQSRLSTAIDAGIWLPRDSTWTKVMDINTKAEFNATTFGFGFTPTIGVGGFFMAFDMNFTWSDINELDKPAYAFVFGPRIGKNIPFKKPGRSLALWAGGFRVKLNTGTQGSLSVGDLFPTDKWEQRIDTGYMKLEESRQHADDWWNSLSNGEQNKPGNIARYELINSALTRFGGVLDAASQAIGNLDNTTVQYSLDKKPKDMWNFLIGGQFQINRQWMIRAEYGFLTSRHQFIGGLQYRFGL</sequence>
<evidence type="ECO:0000313" key="2">
    <source>
        <dbReference type="Proteomes" id="UP000031408"/>
    </source>
</evidence>
<name>A0A0C1IRG9_9BACT</name>
<dbReference type="RefSeq" id="WP_039143177.1">
    <property type="nucleotide sequence ID" value="NZ_JSVC01000024.1"/>
</dbReference>
<evidence type="ECO:0000313" key="1">
    <source>
        <dbReference type="EMBL" id="KIC93044.1"/>
    </source>
</evidence>
<dbReference type="STRING" id="1349421.OI18_20075"/>
<proteinExistence type="predicted"/>